<evidence type="ECO:0000259" key="3">
    <source>
        <dbReference type="SMART" id="SM00645"/>
    </source>
</evidence>
<dbReference type="SUPFAM" id="SSF54001">
    <property type="entry name" value="Cysteine proteinases"/>
    <property type="match status" value="1"/>
</dbReference>
<dbReference type="InterPro" id="IPR025660">
    <property type="entry name" value="Pept_his_AS"/>
</dbReference>
<dbReference type="Gene3D" id="3.90.70.10">
    <property type="entry name" value="Cysteine proteinases"/>
    <property type="match status" value="1"/>
</dbReference>
<dbReference type="AlphaFoldDB" id="A0A0M0KA10"/>
<feature type="domain" description="Peptidase C1A papain C-terminal" evidence="3">
    <location>
        <begin position="2"/>
        <end position="186"/>
    </location>
</feature>
<dbReference type="GO" id="GO:0006508">
    <property type="term" value="P:proteolysis"/>
    <property type="evidence" value="ECO:0007669"/>
    <property type="project" value="UniProtKB-KW"/>
</dbReference>
<dbReference type="PROSITE" id="PS00639">
    <property type="entry name" value="THIOL_PROTEASE_HIS"/>
    <property type="match status" value="1"/>
</dbReference>
<comment type="similarity">
    <text evidence="1">Belongs to the peptidase C1 family.</text>
</comment>
<dbReference type="Pfam" id="PF00112">
    <property type="entry name" value="Peptidase_C1"/>
    <property type="match status" value="1"/>
</dbReference>
<dbReference type="InterPro" id="IPR013128">
    <property type="entry name" value="Peptidase_C1A"/>
</dbReference>
<dbReference type="PANTHER" id="PTHR12411">
    <property type="entry name" value="CYSTEINE PROTEASE FAMILY C1-RELATED"/>
    <property type="match status" value="1"/>
</dbReference>
<organism evidence="4 5">
    <name type="scientific">Chrysochromulina tobinii</name>
    <dbReference type="NCBI Taxonomy" id="1460289"/>
    <lineage>
        <taxon>Eukaryota</taxon>
        <taxon>Haptista</taxon>
        <taxon>Haptophyta</taxon>
        <taxon>Prymnesiophyceae</taxon>
        <taxon>Prymnesiales</taxon>
        <taxon>Chrysochromulinaceae</taxon>
        <taxon>Chrysochromulina</taxon>
    </lineage>
</organism>
<dbReference type="InterPro" id="IPR000668">
    <property type="entry name" value="Peptidase_C1A_C"/>
</dbReference>
<accession>A0A0M0KA10</accession>
<dbReference type="EMBL" id="JWZX01000873">
    <property type="protein sequence ID" value="KOO35432.1"/>
    <property type="molecule type" value="Genomic_DNA"/>
</dbReference>
<evidence type="ECO:0000313" key="5">
    <source>
        <dbReference type="Proteomes" id="UP000037460"/>
    </source>
</evidence>
<keyword evidence="2" id="KW-1015">Disulfide bond</keyword>
<sequence length="218" mass="22622">MATLARDGKAASIPILAPQQLVDCAPNPKHCGGTGGCEGSTQPLAFDYLVMAKGHDSEADYPYKGRDGTCEDSKHAPKIGITGKVELPTNNYTSLMHALVTAGPIAISVDASWGAYEGGVFSDPKSGIHTNIDHAVQLVGYGTMGGKDYWLVRNSWGASWGEQGYIKIERFGEGKEPCGTDARPGDGFGCAGGPSTIQVCGTSGILSGSSYPTGAHLI</sequence>
<keyword evidence="4" id="KW-0645">Protease</keyword>
<dbReference type="InterPro" id="IPR039417">
    <property type="entry name" value="Peptidase_C1A_papain-like"/>
</dbReference>
<keyword evidence="4" id="KW-0378">Hydrolase</keyword>
<dbReference type="PROSITE" id="PS00640">
    <property type="entry name" value="THIOL_PROTEASE_ASN"/>
    <property type="match status" value="1"/>
</dbReference>
<dbReference type="InterPro" id="IPR038765">
    <property type="entry name" value="Papain-like_cys_pep_sf"/>
</dbReference>
<evidence type="ECO:0000256" key="2">
    <source>
        <dbReference type="ARBA" id="ARBA00023157"/>
    </source>
</evidence>
<proteinExistence type="inferred from homology"/>
<protein>
    <submittedName>
        <fullName evidence="4">Papain family cysteine protease containing protein</fullName>
    </submittedName>
</protein>
<comment type="caution">
    <text evidence="4">The sequence shown here is derived from an EMBL/GenBank/DDBJ whole genome shotgun (WGS) entry which is preliminary data.</text>
</comment>
<evidence type="ECO:0000313" key="4">
    <source>
        <dbReference type="EMBL" id="KOO35432.1"/>
    </source>
</evidence>
<dbReference type="OrthoDB" id="10259130at2759"/>
<gene>
    <name evidence="4" type="ORF">Ctob_016099</name>
</gene>
<evidence type="ECO:0000256" key="1">
    <source>
        <dbReference type="ARBA" id="ARBA00008455"/>
    </source>
</evidence>
<dbReference type="Proteomes" id="UP000037460">
    <property type="component" value="Unassembled WGS sequence"/>
</dbReference>
<dbReference type="InterPro" id="IPR025661">
    <property type="entry name" value="Pept_asp_AS"/>
</dbReference>
<keyword evidence="5" id="KW-1185">Reference proteome</keyword>
<dbReference type="CDD" id="cd02248">
    <property type="entry name" value="Peptidase_C1A"/>
    <property type="match status" value="1"/>
</dbReference>
<name>A0A0M0KA10_9EUKA</name>
<reference evidence="5" key="1">
    <citation type="journal article" date="2015" name="PLoS Genet.">
        <title>Genome Sequence and Transcriptome Analyses of Chrysochromulina tobin: Metabolic Tools for Enhanced Algal Fitness in the Prominent Order Prymnesiales (Haptophyceae).</title>
        <authorList>
            <person name="Hovde B.T."/>
            <person name="Deodato C.R."/>
            <person name="Hunsperger H.M."/>
            <person name="Ryken S.A."/>
            <person name="Yost W."/>
            <person name="Jha R.K."/>
            <person name="Patterson J."/>
            <person name="Monnat R.J. Jr."/>
            <person name="Barlow S.B."/>
            <person name="Starkenburg S.R."/>
            <person name="Cattolico R.A."/>
        </authorList>
    </citation>
    <scope>NUCLEOTIDE SEQUENCE</scope>
    <source>
        <strain evidence="5">CCMP291</strain>
    </source>
</reference>
<dbReference type="GO" id="GO:0008234">
    <property type="term" value="F:cysteine-type peptidase activity"/>
    <property type="evidence" value="ECO:0007669"/>
    <property type="project" value="InterPro"/>
</dbReference>
<dbReference type="SMART" id="SM00645">
    <property type="entry name" value="Pept_C1"/>
    <property type="match status" value="1"/>
</dbReference>